<comment type="caution">
    <text evidence="1">The sequence shown here is derived from an EMBL/GenBank/DDBJ whole genome shotgun (WGS) entry which is preliminary data.</text>
</comment>
<reference evidence="1" key="1">
    <citation type="journal article" date="2015" name="Genome Biol. Evol.">
        <title>Organellar Genomes of White Spruce (Picea glauca): Assembly and Annotation.</title>
        <authorList>
            <person name="Jackman S.D."/>
            <person name="Warren R.L."/>
            <person name="Gibb E.A."/>
            <person name="Vandervalk B.P."/>
            <person name="Mohamadi H."/>
            <person name="Chu J."/>
            <person name="Raymond A."/>
            <person name="Pleasance S."/>
            <person name="Coope R."/>
            <person name="Wildung M.R."/>
            <person name="Ritland C.E."/>
            <person name="Bousquet J."/>
            <person name="Jones S.J."/>
            <person name="Bohlmann J."/>
            <person name="Birol I."/>
        </authorList>
    </citation>
    <scope>NUCLEOTIDE SEQUENCE [LARGE SCALE GENOMIC DNA]</scope>
    <source>
        <tissue evidence="1">Flushing bud</tissue>
    </source>
</reference>
<proteinExistence type="predicted"/>
<sequence>MPKHHLDLNHLLKSNIETIYLGLTINHSKSLVHYWGLTDVELLFLKDSIPLTFIYLSEGFTYLGFQMKLGVTSLGD</sequence>
<name>A0A101LTM8_PICGL</name>
<accession>A0A101LTM8</accession>
<keyword evidence="1" id="KW-0496">Mitochondrion</keyword>
<dbReference type="AlphaFoldDB" id="A0A101LTM8"/>
<gene>
    <name evidence="1" type="ORF">ABT39_MTgene3630</name>
</gene>
<organism evidence="1">
    <name type="scientific">Picea glauca</name>
    <name type="common">White spruce</name>
    <name type="synonym">Pinus glauca</name>
    <dbReference type="NCBI Taxonomy" id="3330"/>
    <lineage>
        <taxon>Eukaryota</taxon>
        <taxon>Viridiplantae</taxon>
        <taxon>Streptophyta</taxon>
        <taxon>Embryophyta</taxon>
        <taxon>Tracheophyta</taxon>
        <taxon>Spermatophyta</taxon>
        <taxon>Pinopsida</taxon>
        <taxon>Pinidae</taxon>
        <taxon>Conifers I</taxon>
        <taxon>Pinales</taxon>
        <taxon>Pinaceae</taxon>
        <taxon>Picea</taxon>
    </lineage>
</organism>
<protein>
    <submittedName>
        <fullName evidence="1">Uncharacterized protein</fullName>
    </submittedName>
</protein>
<geneLocation type="mitochondrion" evidence="1"/>
<evidence type="ECO:0000313" key="1">
    <source>
        <dbReference type="EMBL" id="KUM45130.1"/>
    </source>
</evidence>
<dbReference type="EMBL" id="LKAM01000028">
    <property type="protein sequence ID" value="KUM45130.1"/>
    <property type="molecule type" value="Genomic_DNA"/>
</dbReference>